<keyword evidence="9" id="KW-1185">Reference proteome</keyword>
<evidence type="ECO:0000256" key="2">
    <source>
        <dbReference type="ARBA" id="ARBA00011977"/>
    </source>
</evidence>
<dbReference type="AlphaFoldDB" id="A0ABD3MEY9"/>
<evidence type="ECO:0000313" key="9">
    <source>
        <dbReference type="Proteomes" id="UP001530315"/>
    </source>
</evidence>
<reference evidence="8 9" key="1">
    <citation type="submission" date="2024-10" db="EMBL/GenBank/DDBJ databases">
        <title>Updated reference genomes for cyclostephanoid diatoms.</title>
        <authorList>
            <person name="Roberts W.R."/>
            <person name="Alverson A.J."/>
        </authorList>
    </citation>
    <scope>NUCLEOTIDE SEQUENCE [LARGE SCALE GENOMIC DNA]</scope>
    <source>
        <strain evidence="8 9">AJA276-08</strain>
    </source>
</reference>
<keyword evidence="7" id="KW-0732">Signal</keyword>
<comment type="catalytic activity">
    <reaction evidence="1">
        <text>guanosine(46) in tRNA + S-adenosyl-L-methionine = N(7)-methylguanosine(46) in tRNA + S-adenosyl-L-homocysteine</text>
        <dbReference type="Rhea" id="RHEA:42708"/>
        <dbReference type="Rhea" id="RHEA-COMP:10188"/>
        <dbReference type="Rhea" id="RHEA-COMP:10189"/>
        <dbReference type="ChEBI" id="CHEBI:57856"/>
        <dbReference type="ChEBI" id="CHEBI:59789"/>
        <dbReference type="ChEBI" id="CHEBI:74269"/>
        <dbReference type="ChEBI" id="CHEBI:74480"/>
        <dbReference type="EC" id="2.1.1.33"/>
    </reaction>
</comment>
<evidence type="ECO:0000256" key="1">
    <source>
        <dbReference type="ARBA" id="ARBA00000142"/>
    </source>
</evidence>
<dbReference type="EMBL" id="JALLAZ020001821">
    <property type="protein sequence ID" value="KAL3762646.1"/>
    <property type="molecule type" value="Genomic_DNA"/>
</dbReference>
<feature type="chain" id="PRO_5044877523" description="tRNA (guanine(46)-N(7))-methyltransferase" evidence="7">
    <location>
        <begin position="19"/>
        <end position="602"/>
    </location>
</feature>
<protein>
    <recommendedName>
        <fullName evidence="2">tRNA (guanine(46)-N(7))-methyltransferase</fullName>
        <ecNumber evidence="2">2.1.1.33</ecNumber>
    </recommendedName>
</protein>
<evidence type="ECO:0000313" key="8">
    <source>
        <dbReference type="EMBL" id="KAL3762646.1"/>
    </source>
</evidence>
<dbReference type="PANTHER" id="PTHR23417">
    <property type="entry name" value="3-DEOXY-D-MANNO-OCTULOSONIC-ACID TRANSFERASE/TRNA GUANINE-N 7 - -METHYLTRANSFERASE"/>
    <property type="match status" value="1"/>
</dbReference>
<proteinExistence type="predicted"/>
<evidence type="ECO:0000256" key="6">
    <source>
        <dbReference type="ARBA" id="ARBA00022694"/>
    </source>
</evidence>
<name>A0ABD3MEY9_9STRA</name>
<keyword evidence="5" id="KW-0949">S-adenosyl-L-methionine</keyword>
<dbReference type="Proteomes" id="UP001530315">
    <property type="component" value="Unassembled WGS sequence"/>
</dbReference>
<evidence type="ECO:0000256" key="7">
    <source>
        <dbReference type="SAM" id="SignalP"/>
    </source>
</evidence>
<keyword evidence="4" id="KW-0808">Transferase</keyword>
<evidence type="ECO:0000256" key="5">
    <source>
        <dbReference type="ARBA" id="ARBA00022691"/>
    </source>
</evidence>
<dbReference type="InterPro" id="IPR029063">
    <property type="entry name" value="SAM-dependent_MTases_sf"/>
</dbReference>
<keyword evidence="3" id="KW-0489">Methyltransferase</keyword>
<organism evidence="8 9">
    <name type="scientific">Stephanodiscus triporus</name>
    <dbReference type="NCBI Taxonomy" id="2934178"/>
    <lineage>
        <taxon>Eukaryota</taxon>
        <taxon>Sar</taxon>
        <taxon>Stramenopiles</taxon>
        <taxon>Ochrophyta</taxon>
        <taxon>Bacillariophyta</taxon>
        <taxon>Coscinodiscophyceae</taxon>
        <taxon>Thalassiosirophycidae</taxon>
        <taxon>Stephanodiscales</taxon>
        <taxon>Stephanodiscaceae</taxon>
        <taxon>Stephanodiscus</taxon>
    </lineage>
</organism>
<feature type="signal peptide" evidence="7">
    <location>
        <begin position="1"/>
        <end position="18"/>
    </location>
</feature>
<gene>
    <name evidence="8" type="ORF">ACHAW5_007217</name>
</gene>
<comment type="caution">
    <text evidence="8">The sequence shown here is derived from an EMBL/GenBank/DDBJ whole genome shotgun (WGS) entry which is preliminary data.</text>
</comment>
<dbReference type="Gene3D" id="3.40.50.150">
    <property type="entry name" value="Vaccinia Virus protein VP39"/>
    <property type="match status" value="1"/>
</dbReference>
<dbReference type="EC" id="2.1.1.33" evidence="2"/>
<sequence length="602" mass="67484">MRCYPPLTLIHLLSLVCAHESFVLSSRFAGVATLRRSGVDDCHQTECITCQTLLSAFQFEQWHKLCEDVDKVMESLVSPAPESFHVLHSLISKINDDVDCFDENSPAGSCTNDLKALSSFLIKPNYTIVLYLDSDLVKWKTEHGCINSYNNIHEGQIELYHKHNTLELSRMALDLAAKNLNDPEISLKVHHLSRQAEKRLTLTMGSDSRGPTASDACFNFALAGLQHYYGLFRTLTLVGIHELRRTGHRASFKPKKILHLVEKFAACDIRGQHAIDLYHAAGKCLETKGYEDAGLIESLKDGTYGFHSSGPLIWLWRFSSRQKKLSTADAISNSKGKRNIDWVEIFHNPSKPVVVDLGSGMGASLLNLSALPSNYGANVNSDGGGLHMAWSDLNYIGADLNQSFVNFGNGIVSRDSRRIGRVRYLCHPAETLLSELQFYTGGTALIMINFPSPYRLRETGSGNSQLPSMSANQFMATKEILGLISRLLSKSEDNIGDNFFLFQTKCEDVAVMVFNECLALGTMEYVKCKNPMKDIDLQYKNSKRPKRVDEWLTSAPLAERAEGAMYSSKPFLPRAGRAETEVQCIHENIVVHRFLFRRKRFI</sequence>
<accession>A0ABD3MEY9</accession>
<dbReference type="PANTHER" id="PTHR23417:SF21">
    <property type="entry name" value="TRNA (GUANINE-N(7)-)-METHYLTRANSFERASE"/>
    <property type="match status" value="1"/>
</dbReference>
<evidence type="ECO:0000256" key="4">
    <source>
        <dbReference type="ARBA" id="ARBA00022679"/>
    </source>
</evidence>
<keyword evidence="6" id="KW-0819">tRNA processing</keyword>
<dbReference type="InterPro" id="IPR003358">
    <property type="entry name" value="tRNA_(Gua-N-7)_MeTrfase_Trmb"/>
</dbReference>
<dbReference type="GO" id="GO:0008176">
    <property type="term" value="F:tRNA (guanine(46)-N7)-methyltransferase activity"/>
    <property type="evidence" value="ECO:0007669"/>
    <property type="project" value="UniProtKB-EC"/>
</dbReference>
<evidence type="ECO:0000256" key="3">
    <source>
        <dbReference type="ARBA" id="ARBA00022603"/>
    </source>
</evidence>